<organism evidence="7 8">
    <name type="scientific">Arachnia propionica</name>
    <dbReference type="NCBI Taxonomy" id="1750"/>
    <lineage>
        <taxon>Bacteria</taxon>
        <taxon>Bacillati</taxon>
        <taxon>Actinomycetota</taxon>
        <taxon>Actinomycetes</taxon>
        <taxon>Propionibacteriales</taxon>
        <taxon>Propionibacteriaceae</taxon>
        <taxon>Arachnia</taxon>
    </lineage>
</organism>
<dbReference type="GO" id="GO:0000160">
    <property type="term" value="P:phosphorelay signal transduction system"/>
    <property type="evidence" value="ECO:0007669"/>
    <property type="project" value="UniProtKB-KW"/>
</dbReference>
<keyword evidence="8" id="KW-1185">Reference proteome</keyword>
<dbReference type="AlphaFoldDB" id="A0A448MVB5"/>
<protein>
    <recommendedName>
        <fullName evidence="2">histidine kinase</fullName>
        <ecNumber evidence="2">2.7.13.3</ecNumber>
    </recommendedName>
</protein>
<dbReference type="InterPro" id="IPR050482">
    <property type="entry name" value="Sensor_HK_TwoCompSys"/>
</dbReference>
<keyword evidence="4 7" id="KW-0418">Kinase</keyword>
<dbReference type="GO" id="GO:0004673">
    <property type="term" value="F:protein histidine kinase activity"/>
    <property type="evidence" value="ECO:0007669"/>
    <property type="project" value="UniProtKB-EC"/>
</dbReference>
<accession>A0A448MVB5</accession>
<evidence type="ECO:0000256" key="2">
    <source>
        <dbReference type="ARBA" id="ARBA00012438"/>
    </source>
</evidence>
<evidence type="ECO:0000256" key="5">
    <source>
        <dbReference type="ARBA" id="ARBA00023012"/>
    </source>
</evidence>
<dbReference type="EC" id="2.7.13.3" evidence="2"/>
<evidence type="ECO:0000313" key="8">
    <source>
        <dbReference type="Proteomes" id="UP000273044"/>
    </source>
</evidence>
<evidence type="ECO:0000256" key="1">
    <source>
        <dbReference type="ARBA" id="ARBA00000085"/>
    </source>
</evidence>
<dbReference type="RefSeq" id="WP_061787250.1">
    <property type="nucleotide sequence ID" value="NZ_LR134406.1"/>
</dbReference>
<proteinExistence type="predicted"/>
<feature type="domain" description="Histidine kinase/HSP90-like ATPase" evidence="6">
    <location>
        <begin position="298"/>
        <end position="388"/>
    </location>
</feature>
<dbReference type="Proteomes" id="UP000273044">
    <property type="component" value="Chromosome"/>
</dbReference>
<dbReference type="SUPFAM" id="SSF55874">
    <property type="entry name" value="ATPase domain of HSP90 chaperone/DNA topoisomerase II/histidine kinase"/>
    <property type="match status" value="1"/>
</dbReference>
<evidence type="ECO:0000256" key="4">
    <source>
        <dbReference type="ARBA" id="ARBA00022777"/>
    </source>
</evidence>
<comment type="catalytic activity">
    <reaction evidence="1">
        <text>ATP + protein L-histidine = ADP + protein N-phospho-L-histidine.</text>
        <dbReference type="EC" id="2.7.13.3"/>
    </reaction>
</comment>
<evidence type="ECO:0000313" key="7">
    <source>
        <dbReference type="EMBL" id="VEH69093.1"/>
    </source>
</evidence>
<dbReference type="PANTHER" id="PTHR24421:SF10">
    <property type="entry name" value="NITRATE_NITRITE SENSOR PROTEIN NARQ"/>
    <property type="match status" value="1"/>
</dbReference>
<dbReference type="InterPro" id="IPR003594">
    <property type="entry name" value="HATPase_dom"/>
</dbReference>
<evidence type="ECO:0000259" key="6">
    <source>
        <dbReference type="Pfam" id="PF02518"/>
    </source>
</evidence>
<dbReference type="Pfam" id="PF02518">
    <property type="entry name" value="HATPase_c"/>
    <property type="match status" value="1"/>
</dbReference>
<dbReference type="GeneID" id="64405854"/>
<dbReference type="PANTHER" id="PTHR24421">
    <property type="entry name" value="NITRATE/NITRITE SENSOR PROTEIN NARX-RELATED"/>
    <property type="match status" value="1"/>
</dbReference>
<name>A0A448MVB5_9ACTN</name>
<evidence type="ECO:0000256" key="3">
    <source>
        <dbReference type="ARBA" id="ARBA00022679"/>
    </source>
</evidence>
<keyword evidence="3" id="KW-0808">Transferase</keyword>
<sequence>MIPGFLDALRRPSCFSTWQPTARTHLLHVGFAALLVLISIKSAWPLGQSSLGFGIAGGVALALCSRYPGIGAVAGVAVAWSAAFLNDGLPTLSPGIVPWLCAAVLIARGHHRGPAYGSVILHMMVELVVMTRVLPYGGWLEDLTTQAFGGGVALLVGELSRLPRHQAEDSILAHRSELERQRILVVSELHDTVVRDLTHAVMTAEQVRLAHPENDLLVRELGTMIGSVRTSVEQLRHSLRAIRDLRGEEHLDLLATEAPRPLREVVAEAGETLGRRGVDLVVEGIDVFDETAIPPGIRVQLTRVLGELVTNTTKYAAPSGSARIVVESDGDTVEALVSNDVAASLGKDPATSSGLGLEGARHRIESLSGTFDVTRTPSRWTVVLSIPLRPAL</sequence>
<keyword evidence="5" id="KW-0902">Two-component regulatory system</keyword>
<reference evidence="7 8" key="1">
    <citation type="submission" date="2018-12" db="EMBL/GenBank/DDBJ databases">
        <authorList>
            <consortium name="Pathogen Informatics"/>
        </authorList>
    </citation>
    <scope>NUCLEOTIDE SEQUENCE [LARGE SCALE GENOMIC DNA]</scope>
    <source>
        <strain evidence="7 8">NCTC12967</strain>
    </source>
</reference>
<gene>
    <name evidence="7" type="ORF">NCTC12967_00357</name>
</gene>
<dbReference type="InterPro" id="IPR036890">
    <property type="entry name" value="HATPase_C_sf"/>
</dbReference>
<dbReference type="Gene3D" id="3.30.565.10">
    <property type="entry name" value="Histidine kinase-like ATPase, C-terminal domain"/>
    <property type="match status" value="1"/>
</dbReference>
<dbReference type="EMBL" id="LR134406">
    <property type="protein sequence ID" value="VEH69093.1"/>
    <property type="molecule type" value="Genomic_DNA"/>
</dbReference>